<dbReference type="InterPro" id="IPR004090">
    <property type="entry name" value="Chemotax_Me-accpt_rcpt"/>
</dbReference>
<accession>A0A0C1MED4</accession>
<dbReference type="GO" id="GO:0005886">
    <property type="term" value="C:plasma membrane"/>
    <property type="evidence" value="ECO:0007669"/>
    <property type="project" value="UniProtKB-SubCell"/>
</dbReference>
<dbReference type="Pfam" id="PF17200">
    <property type="entry name" value="sCache_2"/>
    <property type="match status" value="1"/>
</dbReference>
<feature type="domain" description="HAMP" evidence="11">
    <location>
        <begin position="213"/>
        <end position="267"/>
    </location>
</feature>
<proteinExistence type="inferred from homology"/>
<gene>
    <name evidence="12" type="ORF">JF50_25340</name>
</gene>
<evidence type="ECO:0000256" key="7">
    <source>
        <dbReference type="ARBA" id="ARBA00029447"/>
    </source>
</evidence>
<feature type="domain" description="Methyl-accepting transducer" evidence="10">
    <location>
        <begin position="272"/>
        <end position="508"/>
    </location>
</feature>
<dbReference type="PRINTS" id="PR00260">
    <property type="entry name" value="CHEMTRNSDUCR"/>
</dbReference>
<dbReference type="AlphaFoldDB" id="A0A0C1MED4"/>
<evidence type="ECO:0000313" key="12">
    <source>
        <dbReference type="EMBL" id="KID55129.1"/>
    </source>
</evidence>
<evidence type="ECO:0000256" key="4">
    <source>
        <dbReference type="ARBA" id="ARBA00022989"/>
    </source>
</evidence>
<dbReference type="FunFam" id="1.10.287.950:FF:000001">
    <property type="entry name" value="Methyl-accepting chemotaxis sensory transducer"/>
    <property type="match status" value="1"/>
</dbReference>
<dbReference type="PROSITE" id="PS50111">
    <property type="entry name" value="CHEMOTAXIS_TRANSDUC_2"/>
    <property type="match status" value="1"/>
</dbReference>
<dbReference type="CDD" id="cd06225">
    <property type="entry name" value="HAMP"/>
    <property type="match status" value="1"/>
</dbReference>
<keyword evidence="4 9" id="KW-1133">Transmembrane helix</keyword>
<feature type="transmembrane region" description="Helical" evidence="9">
    <location>
        <begin position="12"/>
        <end position="31"/>
    </location>
</feature>
<dbReference type="Proteomes" id="UP000031327">
    <property type="component" value="Unassembled WGS sequence"/>
</dbReference>
<dbReference type="Gene3D" id="3.30.450.20">
    <property type="entry name" value="PAS domain"/>
    <property type="match status" value="1"/>
</dbReference>
<feature type="transmembrane region" description="Helical" evidence="9">
    <location>
        <begin position="192"/>
        <end position="212"/>
    </location>
</feature>
<dbReference type="PANTHER" id="PTHR32089:SF119">
    <property type="entry name" value="METHYL-ACCEPTING CHEMOTAXIS PROTEIN CTPL"/>
    <property type="match status" value="1"/>
</dbReference>
<evidence type="ECO:0000256" key="9">
    <source>
        <dbReference type="SAM" id="Phobius"/>
    </source>
</evidence>
<dbReference type="SMART" id="SM00283">
    <property type="entry name" value="MA"/>
    <property type="match status" value="1"/>
</dbReference>
<protein>
    <submittedName>
        <fullName evidence="12">Chemotaxis protein</fullName>
    </submittedName>
</protein>
<dbReference type="GO" id="GO:0006935">
    <property type="term" value="P:chemotaxis"/>
    <property type="evidence" value="ECO:0007669"/>
    <property type="project" value="InterPro"/>
</dbReference>
<dbReference type="PANTHER" id="PTHR32089">
    <property type="entry name" value="METHYL-ACCEPTING CHEMOTAXIS PROTEIN MCPB"/>
    <property type="match status" value="1"/>
</dbReference>
<evidence type="ECO:0000256" key="1">
    <source>
        <dbReference type="ARBA" id="ARBA00004651"/>
    </source>
</evidence>
<dbReference type="GO" id="GO:0007165">
    <property type="term" value="P:signal transduction"/>
    <property type="evidence" value="ECO:0007669"/>
    <property type="project" value="UniProtKB-KW"/>
</dbReference>
<name>A0A0C1MED4_9GAMM</name>
<dbReference type="InterPro" id="IPR004089">
    <property type="entry name" value="MCPsignal_dom"/>
</dbReference>
<keyword evidence="5 9" id="KW-0472">Membrane</keyword>
<keyword evidence="3 9" id="KW-0812">Transmembrane</keyword>
<dbReference type="Gene3D" id="1.10.287.950">
    <property type="entry name" value="Methyl-accepting chemotaxis protein"/>
    <property type="match status" value="1"/>
</dbReference>
<comment type="similarity">
    <text evidence="7">Belongs to the methyl-accepting chemotaxis (MCP) protein family.</text>
</comment>
<evidence type="ECO:0000256" key="2">
    <source>
        <dbReference type="ARBA" id="ARBA00022475"/>
    </source>
</evidence>
<sequence>MNFSIHNAPISTRAWMIVVLFAIGLFANSLLDAHNTNKHMRANYEYGVQLIIESALGVINHYYEQSRSGALSEEEAKRLALVSISAMRFDNGNYIFVADKDGIQLASGLKHLLGTNILPLKDGNGKLFVEELYATGKSGGGFVEYLWKTSPDATELTPKTSYADYFHEWDWMIGTGINITALEEDIAQSQMISLMNVVMVLAVLSTLVIYFIRSITKPIKSTVSAMRDLASGEGDLTQRLKEEGSKELIDLAQYFNRFVGSIQDIMLSVSAAGTQLSDSANRLSSSVSSVDMNLNQQRSDTEQLAGAMSEMLTAVTEVSGRTVDASEFSVKAAKQTEQSLEIIECNIQKSQLLAQDIGEASQVIAQLAADSRNVDTVLEVIRGIAEQTNLLALNAAIEAARAGEAGRGFAVVADEVRTLSLRTQESTIEIQTIIEKLQAGAEQAVEVMSKGAEKASNTSEISSSAGDALNEIAQEVHAIQGMNQQISAATEQQTMTVNGINQNVANLNDGSTSLASESTLMATASEELSQVSEDMMRMINRFKLA</sequence>
<dbReference type="Pfam" id="PF00672">
    <property type="entry name" value="HAMP"/>
    <property type="match status" value="1"/>
</dbReference>
<dbReference type="Pfam" id="PF00015">
    <property type="entry name" value="MCPsignal"/>
    <property type="match status" value="1"/>
</dbReference>
<dbReference type="InterPro" id="IPR003660">
    <property type="entry name" value="HAMP_dom"/>
</dbReference>
<organism evidence="12 13">
    <name type="scientific">Pseudoalteromonas luteoviolacea</name>
    <dbReference type="NCBI Taxonomy" id="43657"/>
    <lineage>
        <taxon>Bacteria</taxon>
        <taxon>Pseudomonadati</taxon>
        <taxon>Pseudomonadota</taxon>
        <taxon>Gammaproteobacteria</taxon>
        <taxon>Alteromonadales</taxon>
        <taxon>Pseudoalteromonadaceae</taxon>
        <taxon>Pseudoalteromonas</taxon>
    </lineage>
</organism>
<reference evidence="12 13" key="1">
    <citation type="submission" date="2014-12" db="EMBL/GenBank/DDBJ databases">
        <title>Draft Genome Sequence of Pseudoalteromonas luteoviolacea HI1.</title>
        <authorList>
            <person name="Asahina A.Y."/>
            <person name="Hadfield M.G."/>
        </authorList>
    </citation>
    <scope>NUCLEOTIDE SEQUENCE [LARGE SCALE GENOMIC DNA]</scope>
    <source>
        <strain evidence="12 13">HI1</strain>
    </source>
</reference>
<evidence type="ECO:0000256" key="5">
    <source>
        <dbReference type="ARBA" id="ARBA00023136"/>
    </source>
</evidence>
<dbReference type="InterPro" id="IPR033480">
    <property type="entry name" value="sCache_2"/>
</dbReference>
<dbReference type="PROSITE" id="PS50885">
    <property type="entry name" value="HAMP"/>
    <property type="match status" value="1"/>
</dbReference>
<dbReference type="SMART" id="SM00304">
    <property type="entry name" value="HAMP"/>
    <property type="match status" value="1"/>
</dbReference>
<dbReference type="GO" id="GO:0004888">
    <property type="term" value="F:transmembrane signaling receptor activity"/>
    <property type="evidence" value="ECO:0007669"/>
    <property type="project" value="InterPro"/>
</dbReference>
<dbReference type="CDD" id="cd11386">
    <property type="entry name" value="MCP_signal"/>
    <property type="match status" value="1"/>
</dbReference>
<comment type="subcellular location">
    <subcellularLocation>
        <location evidence="1">Cell membrane</location>
        <topology evidence="1">Multi-pass membrane protein</topology>
    </subcellularLocation>
</comment>
<evidence type="ECO:0000259" key="10">
    <source>
        <dbReference type="PROSITE" id="PS50111"/>
    </source>
</evidence>
<keyword evidence="2" id="KW-1003">Cell membrane</keyword>
<evidence type="ECO:0000256" key="6">
    <source>
        <dbReference type="ARBA" id="ARBA00023224"/>
    </source>
</evidence>
<dbReference type="SUPFAM" id="SSF58104">
    <property type="entry name" value="Methyl-accepting chemotaxis protein (MCP) signaling domain"/>
    <property type="match status" value="1"/>
</dbReference>
<dbReference type="OrthoDB" id="2489132at2"/>
<dbReference type="SMART" id="SM01049">
    <property type="entry name" value="Cache_2"/>
    <property type="match status" value="1"/>
</dbReference>
<comment type="caution">
    <text evidence="12">The sequence shown here is derived from an EMBL/GenBank/DDBJ whole genome shotgun (WGS) entry which is preliminary data.</text>
</comment>
<evidence type="ECO:0000256" key="3">
    <source>
        <dbReference type="ARBA" id="ARBA00022692"/>
    </source>
</evidence>
<keyword evidence="6 8" id="KW-0807">Transducer</keyword>
<evidence type="ECO:0000313" key="13">
    <source>
        <dbReference type="Proteomes" id="UP000031327"/>
    </source>
</evidence>
<dbReference type="EMBL" id="JWIC01000010">
    <property type="protein sequence ID" value="KID55129.1"/>
    <property type="molecule type" value="Genomic_DNA"/>
</dbReference>
<dbReference type="RefSeq" id="WP_039612019.1">
    <property type="nucleotide sequence ID" value="NZ_JWIC01000010.1"/>
</dbReference>
<evidence type="ECO:0000256" key="8">
    <source>
        <dbReference type="PROSITE-ProRule" id="PRU00284"/>
    </source>
</evidence>
<evidence type="ECO:0000259" key="11">
    <source>
        <dbReference type="PROSITE" id="PS50885"/>
    </source>
</evidence>